<gene>
    <name evidence="4" type="ORF">AL548_009905</name>
    <name evidence="2" type="ORF">I7730_21250</name>
    <name evidence="3" type="ORF">J0J18_19575</name>
</gene>
<keyword evidence="1" id="KW-0812">Transmembrane</keyword>
<comment type="caution">
    <text evidence="2">The sequence shown here is derived from an EMBL/GenBank/DDBJ whole genome shotgun (WGS) entry which is preliminary data.</text>
</comment>
<dbReference type="EMBL" id="LOSH02000004">
    <property type="protein sequence ID" value="PNM66614.1"/>
    <property type="molecule type" value="Genomic_DNA"/>
</dbReference>
<dbReference type="EMBL" id="JAFKOQ010000019">
    <property type="protein sequence ID" value="MBN8123948.1"/>
    <property type="molecule type" value="Genomic_DNA"/>
</dbReference>
<reference evidence="2" key="3">
    <citation type="submission" date="2019-01" db="EMBL/GenBank/DDBJ databases">
        <authorList>
            <consortium name="NCBI Pathogen Detection Project"/>
        </authorList>
    </citation>
    <scope>NUCLEOTIDE SEQUENCE</scope>
    <source>
        <strain evidence="2">BCW_3452</strain>
    </source>
</reference>
<keyword evidence="1" id="KW-0472">Membrane</keyword>
<dbReference type="GeneID" id="93895638"/>
<evidence type="ECO:0000313" key="3">
    <source>
        <dbReference type="EMBL" id="MBN8123948.1"/>
    </source>
</evidence>
<feature type="transmembrane region" description="Helical" evidence="1">
    <location>
        <begin position="21"/>
        <end position="39"/>
    </location>
</feature>
<dbReference type="Proteomes" id="UP000054370">
    <property type="component" value="Unassembled WGS sequence"/>
</dbReference>
<evidence type="ECO:0000313" key="5">
    <source>
        <dbReference type="Proteomes" id="UP000054370"/>
    </source>
</evidence>
<feature type="transmembrane region" description="Helical" evidence="1">
    <location>
        <begin position="51"/>
        <end position="73"/>
    </location>
</feature>
<reference evidence="2" key="2">
    <citation type="journal article" date="2018" name="Genome Biol.">
        <title>SKESA: strategic k-mer extension for scrupulous assemblies.</title>
        <authorList>
            <person name="Souvorov A."/>
            <person name="Agarwala R."/>
            <person name="Lipman D.J."/>
        </authorList>
    </citation>
    <scope>NUCLEOTIDE SEQUENCE</scope>
    <source>
        <strain evidence="2">BCW_3452</strain>
    </source>
</reference>
<keyword evidence="5" id="KW-1185">Reference proteome</keyword>
<reference evidence="3" key="4">
    <citation type="submission" date="2021-03" db="EMBL/GenBank/DDBJ databases">
        <title>Study of the foodborne Vibrio vulnificus isolates from China.</title>
        <authorList>
            <person name="Zheng Z."/>
            <person name="Ye L."/>
        </authorList>
    </citation>
    <scope>NUCLEOTIDE SEQUENCE</scope>
    <source>
        <strain evidence="3">Vv1582</strain>
    </source>
</reference>
<evidence type="ECO:0000313" key="6">
    <source>
        <dbReference type="Proteomes" id="UP000863257"/>
    </source>
</evidence>
<proteinExistence type="predicted"/>
<dbReference type="RefSeq" id="WP_017419653.1">
    <property type="nucleotide sequence ID" value="NZ_CP014636.1"/>
</dbReference>
<dbReference type="Proteomes" id="UP000863257">
    <property type="component" value="Unassembled WGS sequence"/>
</dbReference>
<dbReference type="Proteomes" id="UP000664056">
    <property type="component" value="Unassembled WGS sequence"/>
</dbReference>
<evidence type="ECO:0000256" key="1">
    <source>
        <dbReference type="SAM" id="Phobius"/>
    </source>
</evidence>
<dbReference type="Pfam" id="PF12292">
    <property type="entry name" value="DUF3624"/>
    <property type="match status" value="1"/>
</dbReference>
<reference evidence="4 5" key="1">
    <citation type="submission" date="2017-12" db="EMBL/GenBank/DDBJ databases">
        <title>FDA dAtabase for Regulatory Grade micrObial Sequences (FDA-ARGOS): Supporting development and validation of Infectious Disease Dx tests.</title>
        <authorList>
            <person name="Hoffmann M."/>
            <person name="Allard M."/>
            <person name="Evans P."/>
            <person name="Brown E."/>
            <person name="Tallon L.J."/>
            <person name="Sadzewicz L."/>
            <person name="Sengamalay N."/>
            <person name="Ott S."/>
            <person name="Godinez A."/>
            <person name="Nagaraj S."/>
            <person name="Vavikolanu K."/>
            <person name="Aluvathingal J."/>
            <person name="Nadendla S."/>
            <person name="Hobson J."/>
            <person name="Sichtig H."/>
        </authorList>
    </citation>
    <scope>NUCLEOTIDE SEQUENCE [LARGE SCALE GENOMIC DNA]</scope>
    <source>
        <strain evidence="5">ATCC 29307</strain>
        <strain evidence="4">FDAARGOS_118</strain>
    </source>
</reference>
<dbReference type="AlphaFoldDB" id="A0A087I1V9"/>
<organism evidence="2 6">
    <name type="scientific">Vibrio vulnificus</name>
    <dbReference type="NCBI Taxonomy" id="672"/>
    <lineage>
        <taxon>Bacteria</taxon>
        <taxon>Pseudomonadati</taxon>
        <taxon>Pseudomonadota</taxon>
        <taxon>Gammaproteobacteria</taxon>
        <taxon>Vibrionales</taxon>
        <taxon>Vibrionaceae</taxon>
        <taxon>Vibrio</taxon>
    </lineage>
</organism>
<dbReference type="OrthoDB" id="5589052at2"/>
<keyword evidence="1" id="KW-1133">Transmembrane helix</keyword>
<dbReference type="EMBL" id="DACRBY010000036">
    <property type="protein sequence ID" value="HAS8542321.1"/>
    <property type="molecule type" value="Genomic_DNA"/>
</dbReference>
<sequence length="90" mass="10881">MSCNDCSQHWFWKKMGRCQRCLDQLTVLSVVCWIIWWFAFRDNPTSIESVALIVAGFAFNILLFLHLWMRYVILPWQARKLSEKQRDKQK</sequence>
<evidence type="ECO:0000313" key="2">
    <source>
        <dbReference type="EMBL" id="HAS8542321.1"/>
    </source>
</evidence>
<evidence type="ECO:0000313" key="4">
    <source>
        <dbReference type="EMBL" id="PNM66614.1"/>
    </source>
</evidence>
<accession>A0A087I1V9</accession>
<protein>
    <submittedName>
        <fullName evidence="2">DUF3624 domain-containing protein</fullName>
    </submittedName>
</protein>
<dbReference type="InterPro" id="IPR022072">
    <property type="entry name" value="DUF3624"/>
</dbReference>
<name>A0A087I1V9_VIBVL</name>